<sequence>MIKLKPESEITTKEDAISQLKLANAARDFLADNLKKKAKKIDDLEKEIFTLQEEMKNQKNLYTKGIEKMNAFEKMLENEKKNLNDAQKNLVAVQAQNKAEIEALKAQISNSEKERNELQIKKTQLKDQVLKLRSENIQIYRKIAVFQEVLNKIKAYFDGMQEAKLLKPLESFK</sequence>
<keyword evidence="3" id="KW-1185">Reference proteome</keyword>
<evidence type="ECO:0000313" key="3">
    <source>
        <dbReference type="Proteomes" id="UP000187209"/>
    </source>
</evidence>
<dbReference type="Proteomes" id="UP000187209">
    <property type="component" value="Unassembled WGS sequence"/>
</dbReference>
<dbReference type="SUPFAM" id="SSF58100">
    <property type="entry name" value="Bacterial hemolysins"/>
    <property type="match status" value="1"/>
</dbReference>
<evidence type="ECO:0000313" key="2">
    <source>
        <dbReference type="EMBL" id="OMJ95191.1"/>
    </source>
</evidence>
<feature type="coiled-coil region" evidence="1">
    <location>
        <begin position="27"/>
        <end position="135"/>
    </location>
</feature>
<evidence type="ECO:0000256" key="1">
    <source>
        <dbReference type="SAM" id="Coils"/>
    </source>
</evidence>
<dbReference type="EMBL" id="MPUH01000016">
    <property type="protein sequence ID" value="OMJ95191.1"/>
    <property type="molecule type" value="Genomic_DNA"/>
</dbReference>
<name>A0A1R2D1T2_9CILI</name>
<proteinExistence type="predicted"/>
<dbReference type="AlphaFoldDB" id="A0A1R2D1T2"/>
<gene>
    <name evidence="2" type="ORF">SteCoe_1571</name>
</gene>
<reference evidence="2 3" key="1">
    <citation type="submission" date="2016-11" db="EMBL/GenBank/DDBJ databases">
        <title>The macronuclear genome of Stentor coeruleus: a giant cell with tiny introns.</title>
        <authorList>
            <person name="Slabodnick M."/>
            <person name="Ruby J.G."/>
            <person name="Reiff S.B."/>
            <person name="Swart E.C."/>
            <person name="Gosai S."/>
            <person name="Prabakaran S."/>
            <person name="Witkowska E."/>
            <person name="Larue G.E."/>
            <person name="Fisher S."/>
            <person name="Freeman R.M."/>
            <person name="Gunawardena J."/>
            <person name="Chu W."/>
            <person name="Stover N.A."/>
            <person name="Gregory B.D."/>
            <person name="Nowacki M."/>
            <person name="Derisi J."/>
            <person name="Roy S.W."/>
            <person name="Marshall W.F."/>
            <person name="Sood P."/>
        </authorList>
    </citation>
    <scope>NUCLEOTIDE SEQUENCE [LARGE SCALE GENOMIC DNA]</scope>
    <source>
        <strain evidence="2">WM001</strain>
    </source>
</reference>
<accession>A0A1R2D1T2</accession>
<comment type="caution">
    <text evidence="2">The sequence shown here is derived from an EMBL/GenBank/DDBJ whole genome shotgun (WGS) entry which is preliminary data.</text>
</comment>
<organism evidence="2 3">
    <name type="scientific">Stentor coeruleus</name>
    <dbReference type="NCBI Taxonomy" id="5963"/>
    <lineage>
        <taxon>Eukaryota</taxon>
        <taxon>Sar</taxon>
        <taxon>Alveolata</taxon>
        <taxon>Ciliophora</taxon>
        <taxon>Postciliodesmatophora</taxon>
        <taxon>Heterotrichea</taxon>
        <taxon>Heterotrichida</taxon>
        <taxon>Stentoridae</taxon>
        <taxon>Stentor</taxon>
    </lineage>
</organism>
<protein>
    <submittedName>
        <fullName evidence="2">Uncharacterized protein</fullName>
    </submittedName>
</protein>
<keyword evidence="1" id="KW-0175">Coiled coil</keyword>